<comment type="caution">
    <text evidence="2">The sequence shown here is derived from an EMBL/GenBank/DDBJ whole genome shotgun (WGS) entry which is preliminary data.</text>
</comment>
<evidence type="ECO:0008006" key="4">
    <source>
        <dbReference type="Google" id="ProtNLM"/>
    </source>
</evidence>
<proteinExistence type="predicted"/>
<keyword evidence="3" id="KW-1185">Reference proteome</keyword>
<protein>
    <recommendedName>
        <fullName evidence="4">WXG100 family type VII secretion target</fullName>
    </recommendedName>
</protein>
<dbReference type="AlphaFoldDB" id="A0A2T0UY15"/>
<dbReference type="RefSeq" id="WP_106296563.1">
    <property type="nucleotide sequence ID" value="NZ_PVTI01000003.1"/>
</dbReference>
<feature type="compositionally biased region" description="Low complexity" evidence="1">
    <location>
        <begin position="1"/>
        <end position="19"/>
    </location>
</feature>
<reference evidence="2 3" key="1">
    <citation type="submission" date="2018-03" db="EMBL/GenBank/DDBJ databases">
        <title>Genomic Encyclopedia of Archaeal and Bacterial Type Strains, Phase II (KMG-II): from individual species to whole genera.</title>
        <authorList>
            <person name="Goeker M."/>
        </authorList>
    </citation>
    <scope>NUCLEOTIDE SEQUENCE [LARGE SCALE GENOMIC DNA]</scope>
    <source>
        <strain evidence="2 3">ATCC BAA-1496</strain>
    </source>
</reference>
<feature type="region of interest" description="Disordered" evidence="1">
    <location>
        <begin position="1"/>
        <end position="21"/>
    </location>
</feature>
<gene>
    <name evidence="2" type="ORF">BCF74_10332</name>
</gene>
<organism evidence="2 3">
    <name type="scientific">Knoellia remsis</name>
    <dbReference type="NCBI Taxonomy" id="407159"/>
    <lineage>
        <taxon>Bacteria</taxon>
        <taxon>Bacillati</taxon>
        <taxon>Actinomycetota</taxon>
        <taxon>Actinomycetes</taxon>
        <taxon>Micrococcales</taxon>
        <taxon>Intrasporangiaceae</taxon>
        <taxon>Knoellia</taxon>
    </lineage>
</organism>
<evidence type="ECO:0000313" key="3">
    <source>
        <dbReference type="Proteomes" id="UP000237822"/>
    </source>
</evidence>
<dbReference type="InterPro" id="IPR036689">
    <property type="entry name" value="ESAT-6-like_sf"/>
</dbReference>
<dbReference type="EMBL" id="PVTI01000003">
    <property type="protein sequence ID" value="PRY62825.1"/>
    <property type="molecule type" value="Genomic_DNA"/>
</dbReference>
<name>A0A2T0UY15_9MICO</name>
<dbReference type="SUPFAM" id="SSF140453">
    <property type="entry name" value="EsxAB dimer-like"/>
    <property type="match status" value="1"/>
</dbReference>
<dbReference type="Gene3D" id="1.10.287.1060">
    <property type="entry name" value="ESAT-6-like"/>
    <property type="match status" value="1"/>
</dbReference>
<evidence type="ECO:0000313" key="2">
    <source>
        <dbReference type="EMBL" id="PRY62825.1"/>
    </source>
</evidence>
<dbReference type="OrthoDB" id="3826998at2"/>
<dbReference type="Proteomes" id="UP000237822">
    <property type="component" value="Unassembled WGS sequence"/>
</dbReference>
<evidence type="ECO:0000256" key="1">
    <source>
        <dbReference type="SAM" id="MobiDB-lite"/>
    </source>
</evidence>
<sequence>MKFDMGSSTLSTLSSGTEGSHQDLGSLVLRLVAAAEPLEGKFNGAGRAAFDAFKARSDEVAADLNTSLGAILQGQGGMDVAFQTGDQEASDNAMRAQGSANFDGARFGARA</sequence>
<accession>A0A2T0UY15</accession>